<reference evidence="2" key="2">
    <citation type="submission" date="2023-05" db="EMBL/GenBank/DDBJ databases">
        <authorList>
            <consortium name="Lawrence Berkeley National Laboratory"/>
            <person name="Steindorff A."/>
            <person name="Hensen N."/>
            <person name="Bonometti L."/>
            <person name="Westerberg I."/>
            <person name="Brannstrom I.O."/>
            <person name="Guillou S."/>
            <person name="Cros-Aarteil S."/>
            <person name="Calhoun S."/>
            <person name="Haridas S."/>
            <person name="Kuo A."/>
            <person name="Mondo S."/>
            <person name="Pangilinan J."/>
            <person name="Riley R."/>
            <person name="Labutti K."/>
            <person name="Andreopoulos B."/>
            <person name="Lipzen A."/>
            <person name="Chen C."/>
            <person name="Yanf M."/>
            <person name="Daum C."/>
            <person name="Ng V."/>
            <person name="Clum A."/>
            <person name="Ohm R."/>
            <person name="Martin F."/>
            <person name="Silar P."/>
            <person name="Natvig D."/>
            <person name="Lalanne C."/>
            <person name="Gautier V."/>
            <person name="Ament-Velasquez S.L."/>
            <person name="Kruys A."/>
            <person name="Hutchinson M.I."/>
            <person name="Powell A.J."/>
            <person name="Barry K."/>
            <person name="Miller A.N."/>
            <person name="Grigoriev I.V."/>
            <person name="Debuchy R."/>
            <person name="Gladieux P."/>
            <person name="Thoren M.H."/>
            <person name="Johannesson H."/>
        </authorList>
    </citation>
    <scope>NUCLEOTIDE SEQUENCE</scope>
    <source>
        <strain evidence="2">CBS 103.79</strain>
    </source>
</reference>
<gene>
    <name evidence="2" type="ORF">C8A05DRAFT_45683</name>
</gene>
<dbReference type="EMBL" id="MU855667">
    <property type="protein sequence ID" value="KAK3900476.1"/>
    <property type="molecule type" value="Genomic_DNA"/>
</dbReference>
<feature type="domain" description="N-acetyltransferase" evidence="1">
    <location>
        <begin position="4"/>
        <end position="167"/>
    </location>
</feature>
<dbReference type="CDD" id="cd04301">
    <property type="entry name" value="NAT_SF"/>
    <property type="match status" value="1"/>
</dbReference>
<dbReference type="Gene3D" id="3.40.630.30">
    <property type="match status" value="1"/>
</dbReference>
<dbReference type="SUPFAM" id="SSF55729">
    <property type="entry name" value="Acyl-CoA N-acyltransferases (Nat)"/>
    <property type="match status" value="1"/>
</dbReference>
<dbReference type="InterPro" id="IPR016181">
    <property type="entry name" value="Acyl_CoA_acyltransferase"/>
</dbReference>
<evidence type="ECO:0000259" key="1">
    <source>
        <dbReference type="PROSITE" id="PS51186"/>
    </source>
</evidence>
<evidence type="ECO:0000313" key="2">
    <source>
        <dbReference type="EMBL" id="KAK3900476.1"/>
    </source>
</evidence>
<accession>A0AAN6MHW7</accession>
<dbReference type="PANTHER" id="PTHR43617:SF9">
    <property type="entry name" value="GNAT FAMILY ACETYLTRANSFERASE"/>
    <property type="match status" value="1"/>
</dbReference>
<organism evidence="2 3">
    <name type="scientific">Staphylotrichum tortipilum</name>
    <dbReference type="NCBI Taxonomy" id="2831512"/>
    <lineage>
        <taxon>Eukaryota</taxon>
        <taxon>Fungi</taxon>
        <taxon>Dikarya</taxon>
        <taxon>Ascomycota</taxon>
        <taxon>Pezizomycotina</taxon>
        <taxon>Sordariomycetes</taxon>
        <taxon>Sordariomycetidae</taxon>
        <taxon>Sordariales</taxon>
        <taxon>Chaetomiaceae</taxon>
        <taxon>Staphylotrichum</taxon>
    </lineage>
</organism>
<name>A0AAN6MHW7_9PEZI</name>
<comment type="caution">
    <text evidence="2">The sequence shown here is derived from an EMBL/GenBank/DDBJ whole genome shotgun (WGS) entry which is preliminary data.</text>
</comment>
<dbReference type="AlphaFoldDB" id="A0AAN6MHW7"/>
<keyword evidence="3" id="KW-1185">Reference proteome</keyword>
<dbReference type="PANTHER" id="PTHR43617">
    <property type="entry name" value="L-AMINO ACID N-ACETYLTRANSFERASE"/>
    <property type="match status" value="1"/>
</dbReference>
<dbReference type="PROSITE" id="PS51186">
    <property type="entry name" value="GNAT"/>
    <property type="match status" value="1"/>
</dbReference>
<protein>
    <submittedName>
        <fullName evidence="2">Acyl-CoA N-acyltransferase</fullName>
    </submittedName>
</protein>
<evidence type="ECO:0000313" key="3">
    <source>
        <dbReference type="Proteomes" id="UP001303889"/>
    </source>
</evidence>
<dbReference type="Proteomes" id="UP001303889">
    <property type="component" value="Unassembled WGS sequence"/>
</dbReference>
<dbReference type="InterPro" id="IPR050276">
    <property type="entry name" value="MshD_Acetyltransferase"/>
</dbReference>
<reference evidence="2" key="1">
    <citation type="journal article" date="2023" name="Mol. Phylogenet. Evol.">
        <title>Genome-scale phylogeny and comparative genomics of the fungal order Sordariales.</title>
        <authorList>
            <person name="Hensen N."/>
            <person name="Bonometti L."/>
            <person name="Westerberg I."/>
            <person name="Brannstrom I.O."/>
            <person name="Guillou S."/>
            <person name="Cros-Aarteil S."/>
            <person name="Calhoun S."/>
            <person name="Haridas S."/>
            <person name="Kuo A."/>
            <person name="Mondo S."/>
            <person name="Pangilinan J."/>
            <person name="Riley R."/>
            <person name="LaButti K."/>
            <person name="Andreopoulos B."/>
            <person name="Lipzen A."/>
            <person name="Chen C."/>
            <person name="Yan M."/>
            <person name="Daum C."/>
            <person name="Ng V."/>
            <person name="Clum A."/>
            <person name="Steindorff A."/>
            <person name="Ohm R.A."/>
            <person name="Martin F."/>
            <person name="Silar P."/>
            <person name="Natvig D.O."/>
            <person name="Lalanne C."/>
            <person name="Gautier V."/>
            <person name="Ament-Velasquez S.L."/>
            <person name="Kruys A."/>
            <person name="Hutchinson M.I."/>
            <person name="Powell A.J."/>
            <person name="Barry K."/>
            <person name="Miller A.N."/>
            <person name="Grigoriev I.V."/>
            <person name="Debuchy R."/>
            <person name="Gladieux P."/>
            <person name="Hiltunen Thoren M."/>
            <person name="Johannesson H."/>
        </authorList>
    </citation>
    <scope>NUCLEOTIDE SEQUENCE</scope>
    <source>
        <strain evidence="2">CBS 103.79</strain>
    </source>
</reference>
<dbReference type="Pfam" id="PF00583">
    <property type="entry name" value="Acetyltransf_1"/>
    <property type="match status" value="1"/>
</dbReference>
<dbReference type="InterPro" id="IPR000182">
    <property type="entry name" value="GNAT_dom"/>
</dbReference>
<dbReference type="GO" id="GO:0016747">
    <property type="term" value="F:acyltransferase activity, transferring groups other than amino-acyl groups"/>
    <property type="evidence" value="ECO:0007669"/>
    <property type="project" value="InterPro"/>
</dbReference>
<sequence>MATLQFRVATADDASLIHPLVESAYRGDESKLGWTTEADLVSGKRIDAEGLLAKITAADGAVLIATCADDTSEQPFLVACCEVVRRSPQVAYFGMFAVSPRRQGGGIGRQVMAHAEEFCRREWGAEKMEMTVISSRQELLDWYKRRGYAHTGESRPFPFEELEKLNSVALVDNLGFDVLEKDLRVDGAKAIVADVRLSGQ</sequence>
<proteinExistence type="predicted"/>